<proteinExistence type="predicted"/>
<evidence type="ECO:0000256" key="5">
    <source>
        <dbReference type="ARBA" id="ARBA00022771"/>
    </source>
</evidence>
<evidence type="ECO:0000313" key="12">
    <source>
        <dbReference type="EMBL" id="KAK6332445.1"/>
    </source>
</evidence>
<dbReference type="CDD" id="cd18808">
    <property type="entry name" value="SF1_C_Upf1"/>
    <property type="match status" value="1"/>
</dbReference>
<evidence type="ECO:0000256" key="4">
    <source>
        <dbReference type="ARBA" id="ARBA00022737"/>
    </source>
</evidence>
<keyword evidence="6" id="KW-0547">Nucleotide-binding</keyword>
<keyword evidence="7" id="KW-0862">Zinc</keyword>
<dbReference type="InterPro" id="IPR047187">
    <property type="entry name" value="SF1_C_Upf1"/>
</dbReference>
<dbReference type="GO" id="GO:0002376">
    <property type="term" value="P:immune system process"/>
    <property type="evidence" value="ECO:0007669"/>
    <property type="project" value="UniProtKB-KW"/>
</dbReference>
<evidence type="ECO:0000256" key="3">
    <source>
        <dbReference type="ARBA" id="ARBA00022723"/>
    </source>
</evidence>
<dbReference type="InterPro" id="IPR041677">
    <property type="entry name" value="DNA2/NAM7_AAA_11"/>
</dbReference>
<keyword evidence="6" id="KW-0067">ATP-binding</keyword>
<dbReference type="GO" id="GO:0004386">
    <property type="term" value="F:helicase activity"/>
    <property type="evidence" value="ECO:0007669"/>
    <property type="project" value="InterPro"/>
</dbReference>
<sequence length="2007" mass="225848">MADQGRPNARQSGQPHRRRQSNTSNRSNAGDTPSLNGNPLASSQNRYHGRRPRNQPSQQYQTHQLGPRPHGNHGSPVLSFRGQPRYRQNNYHTNNENNRPGTELSVAALQEFLDAGIDRIECTEDSRNAFIGQLASQSGLEKVRQLLETEYSTAYSILKPTFQFHCVRFLRILSNEAVLRALSLEQQIRTIYNVVYGFNGERAIPFFTRTVSCLTALQPNDDDQSGMDQDEWNEALRLATTVFLNILRMNQNAALQPGLQDIGRQLAKIANTDDMTPGGVLSLIHQDISNILSILTGGAEVPIGTQRFTKKDPSKRPRGPANEEIIDLPGRLSALGPRHDNDHELISDISILPTKDEIISDYRLEFLPTRRAYELASQHHQEGVRRLIDIQFRLLREDTSGQLRDAARFILQYWNELTAPVLTPRDWSVKRKLVRDLSPSPIRMYFGISIQRLHFEVKTGLEVAVEFDQSRAVRRFTAPKRHWWWRKSAELRESKSIVALIEKTGEDANVIFFIVAKRTVPSHSDQSNNDEGVAEGPVNDLSTHPERAMITLRLVTLTNPQDQAKLVGLAMKYSTTSKQPGLLMVEFPRIIYKSYEGILRCLKFIHENPTNLPFGKWLAPRLDNSAALEVQDINSPVPPPAYLSGATLDFSACFADPENANHTVPANSLTFSLTEGQDVMVKNLAERSPLDHGQAKALVSAFSHEISLTQGPPGCGKSYVGVKMVVGLLANKASLGLGPILCICYTNHALDQFLNELLKAGIKNIARIGSPSPISHIEALSFDTYKKAHQSKVRGLGHQITTTRTELNGIREQISEICSKLEAGSVVLVQGYLEEHFGGKLREIVDSPFPCLSIGPETENSVPRPLELWLEHIETAATPVEERSLDELFDSPAWSLAPVERLRLYQHWHQSAIDKLTQRLQYLTSDFDARKKVHTSLFLEGDKKCLEQVDILGITTVGLVNNHELIRTLPAKVIVCEEAGEVLESHILTALIPSVQHAILIGDHLQLRPKISSRLLSKEKGRDGGKYNLDESLFERLANAQYNVVHGNDDRTVGFPIGQLNIQRRMHPSIANLVRTTLYPELEDHKRTTLYPEVAGVKRRLFWLDHRNYEDPSDPSDPMESMSKTNKWEARMVVALVTYLARQGVYKAGQIAVLTPYVNQMRILMEMLENIIDYEINERDLEDLELDDDEAADGLRGNRPEVKQSKVLDRVRMATVDNFQGEEAEIIIVSLVRSNDRKECGFLRTPNRINVLLSRAKHGMYIIGDATTSMNVPMWHNVIELFEQGHNFGPKLQLHCTRHPEKKTFVGSPEDFESQCPEGGCAEKCGLRLRCGHSCEFKCHPKLLHDGVRCPKDCSRPRNCGHPCRRKCFETCGICPEMVYNVGLPCGHVAARMPCWQRDDPSRYLCQEMVMRIMSVCNHQVKVRCFRKTDPNVKCTEKCGATLPCGHPCLRSCSECRVSGTHGMCTKVCGLAYSTCQHDCKKTCHKGPCPPCGRPCEVRCKHGKCPNKCGEACFPCAEVCGWECEHQKEKCNMPCSVPCNKLPCDKRCEKLLPGCKHQCPSVCGEKCPPQKYCRECATPAILGRRIDYFMLLTYEEVDLDEDPVVFLGCGHYFTMSNLDDYFELEKYYSVNREIGRPRVLLGGEALRGCPDCRHPLRHIDRYNRVFKTVLLDELTKRFVARSTSQYADLMQKLRDMESKLEKQQQELIEKVRLASNETIGRKLITTYKQKSKHLWRLVQQFKNSVAKTEQPLAKVNALYASALAKQTKDDSDVNQSFDFDQSKIETGITYRADCLAAKAQCMVLWDWYTISMNRTITIALRNSLHDAVAGELNPAIKQVTDLRKDCQKVHLPGYEVEARIYHALFSILKIQNDKAKGITLDTEVEAGIRTKESNSLAECEVIARKFPGTAGRLHGAIGEAKKLVQNEIIYSHVTSAEENIVVAAMAARFSGAGDWYYCINGHPFTIGEGGMPMEEARCPECGQPVGGRNQMQVSGVRSVTELEESVG</sequence>
<organism evidence="12 13">
    <name type="scientific">Orbilia brochopaga</name>
    <dbReference type="NCBI Taxonomy" id="3140254"/>
    <lineage>
        <taxon>Eukaryota</taxon>
        <taxon>Fungi</taxon>
        <taxon>Dikarya</taxon>
        <taxon>Ascomycota</taxon>
        <taxon>Pezizomycotina</taxon>
        <taxon>Orbiliomycetes</taxon>
        <taxon>Orbiliales</taxon>
        <taxon>Orbiliaceae</taxon>
        <taxon>Orbilia</taxon>
    </lineage>
</organism>
<evidence type="ECO:0000256" key="2">
    <source>
        <dbReference type="ARBA" id="ARBA00022490"/>
    </source>
</evidence>
<gene>
    <name evidence="12" type="ORF">TWF696_003159</name>
</gene>
<feature type="compositionally biased region" description="Polar residues" evidence="10">
    <location>
        <begin position="29"/>
        <end position="46"/>
    </location>
</feature>
<name>A0AAV9TZ82_9PEZI</name>
<dbReference type="SUPFAM" id="SSF52540">
    <property type="entry name" value="P-loop containing nucleoside triphosphate hydrolases"/>
    <property type="match status" value="1"/>
</dbReference>
<protein>
    <recommendedName>
        <fullName evidence="11">RZ-type domain-containing protein</fullName>
    </recommendedName>
</protein>
<dbReference type="InterPro" id="IPR045055">
    <property type="entry name" value="DNA2/NAM7-like"/>
</dbReference>
<keyword evidence="13" id="KW-1185">Reference proteome</keyword>
<dbReference type="InterPro" id="IPR046439">
    <property type="entry name" value="ZF_RZ_dom"/>
</dbReference>
<dbReference type="PANTHER" id="PTHR10887:SF445">
    <property type="entry name" value="NFX1-TYPE ZINC FINGER-CONTAINING PROTEIN 1"/>
    <property type="match status" value="1"/>
</dbReference>
<dbReference type="Gene3D" id="3.40.50.300">
    <property type="entry name" value="P-loop containing nucleotide triphosphate hydrolases"/>
    <property type="match status" value="2"/>
</dbReference>
<dbReference type="InterPro" id="IPR027417">
    <property type="entry name" value="P-loop_NTPase"/>
</dbReference>
<keyword evidence="9" id="KW-0175">Coiled coil</keyword>
<feature type="domain" description="RZ-type" evidence="11">
    <location>
        <begin position="1933"/>
        <end position="2007"/>
    </location>
</feature>
<feature type="region of interest" description="Disordered" evidence="10">
    <location>
        <begin position="522"/>
        <end position="541"/>
    </location>
</feature>
<accession>A0AAV9TZ82</accession>
<keyword evidence="4" id="KW-0677">Repeat</keyword>
<evidence type="ECO:0000256" key="8">
    <source>
        <dbReference type="ARBA" id="ARBA00022859"/>
    </source>
</evidence>
<feature type="region of interest" description="Disordered" evidence="10">
    <location>
        <begin position="1"/>
        <end position="82"/>
    </location>
</feature>
<evidence type="ECO:0000256" key="10">
    <source>
        <dbReference type="SAM" id="MobiDB-lite"/>
    </source>
</evidence>
<dbReference type="GO" id="GO:0005737">
    <property type="term" value="C:cytoplasm"/>
    <property type="evidence" value="ECO:0007669"/>
    <property type="project" value="UniProtKB-SubCell"/>
</dbReference>
<evidence type="ECO:0000313" key="13">
    <source>
        <dbReference type="Proteomes" id="UP001375240"/>
    </source>
</evidence>
<dbReference type="GO" id="GO:0031048">
    <property type="term" value="P:regulatory ncRNA-mediated heterochromatin formation"/>
    <property type="evidence" value="ECO:0007669"/>
    <property type="project" value="TreeGrafter"/>
</dbReference>
<dbReference type="Pfam" id="PF13087">
    <property type="entry name" value="AAA_12"/>
    <property type="match status" value="1"/>
</dbReference>
<evidence type="ECO:0000256" key="6">
    <source>
        <dbReference type="ARBA" id="ARBA00022806"/>
    </source>
</evidence>
<keyword evidence="6" id="KW-0347">Helicase</keyword>
<dbReference type="SMART" id="SM00438">
    <property type="entry name" value="ZnF_NFX"/>
    <property type="match status" value="4"/>
</dbReference>
<feature type="compositionally biased region" description="Polar residues" evidence="10">
    <location>
        <begin position="54"/>
        <end position="64"/>
    </location>
</feature>
<keyword evidence="5" id="KW-0863">Zinc-finger</keyword>
<dbReference type="EMBL" id="JAVHNQ010000015">
    <property type="protein sequence ID" value="KAK6332445.1"/>
    <property type="molecule type" value="Genomic_DNA"/>
</dbReference>
<keyword evidence="8" id="KW-0391">Immunity</keyword>
<dbReference type="CDD" id="cd06008">
    <property type="entry name" value="NF-X1-zinc-finger"/>
    <property type="match status" value="2"/>
</dbReference>
<dbReference type="FunFam" id="3.40.50.300:FF:001660">
    <property type="entry name" value="NF-X1 finger and helicase protein, putative"/>
    <property type="match status" value="1"/>
</dbReference>
<dbReference type="GO" id="GO:0008270">
    <property type="term" value="F:zinc ion binding"/>
    <property type="evidence" value="ECO:0007669"/>
    <property type="project" value="UniProtKB-KW"/>
</dbReference>
<dbReference type="CDD" id="cd17936">
    <property type="entry name" value="EEXXEc_NFX1"/>
    <property type="match status" value="1"/>
</dbReference>
<feature type="coiled-coil region" evidence="9">
    <location>
        <begin position="1679"/>
        <end position="1717"/>
    </location>
</feature>
<dbReference type="InterPro" id="IPR041679">
    <property type="entry name" value="DNA2/NAM7-like_C"/>
</dbReference>
<dbReference type="Pfam" id="PF20173">
    <property type="entry name" value="ZnF_RZ-type"/>
    <property type="match status" value="1"/>
</dbReference>
<reference evidence="12 13" key="1">
    <citation type="submission" date="2019-10" db="EMBL/GenBank/DDBJ databases">
        <authorList>
            <person name="Palmer J.M."/>
        </authorList>
    </citation>
    <scope>NUCLEOTIDE SEQUENCE [LARGE SCALE GENOMIC DNA]</scope>
    <source>
        <strain evidence="12 13">TWF696</strain>
    </source>
</reference>
<dbReference type="PANTHER" id="PTHR10887">
    <property type="entry name" value="DNA2/NAM7 HELICASE FAMILY"/>
    <property type="match status" value="1"/>
</dbReference>
<evidence type="ECO:0000256" key="7">
    <source>
        <dbReference type="ARBA" id="ARBA00022833"/>
    </source>
</evidence>
<dbReference type="InterPro" id="IPR000967">
    <property type="entry name" value="Znf_NFX1"/>
</dbReference>
<evidence type="ECO:0000256" key="1">
    <source>
        <dbReference type="ARBA" id="ARBA00004496"/>
    </source>
</evidence>
<dbReference type="Pfam" id="PF13086">
    <property type="entry name" value="AAA_11"/>
    <property type="match status" value="1"/>
</dbReference>
<keyword evidence="6" id="KW-0378">Hydrolase</keyword>
<dbReference type="GO" id="GO:0031380">
    <property type="term" value="C:nuclear RNA-directed RNA polymerase complex"/>
    <property type="evidence" value="ECO:0007669"/>
    <property type="project" value="TreeGrafter"/>
</dbReference>
<evidence type="ECO:0000259" key="11">
    <source>
        <dbReference type="PROSITE" id="PS51981"/>
    </source>
</evidence>
<dbReference type="Proteomes" id="UP001375240">
    <property type="component" value="Unassembled WGS sequence"/>
</dbReference>
<comment type="subcellular location">
    <subcellularLocation>
        <location evidence="1">Cytoplasm</location>
    </subcellularLocation>
</comment>
<keyword evidence="3" id="KW-0479">Metal-binding</keyword>
<keyword evidence="2" id="KW-0963">Cytoplasm</keyword>
<dbReference type="PROSITE" id="PS51981">
    <property type="entry name" value="ZF_RZ"/>
    <property type="match status" value="1"/>
</dbReference>
<comment type="caution">
    <text evidence="12">The sequence shown here is derived from an EMBL/GenBank/DDBJ whole genome shotgun (WGS) entry which is preliminary data.</text>
</comment>
<evidence type="ECO:0000256" key="9">
    <source>
        <dbReference type="SAM" id="Coils"/>
    </source>
</evidence>